<keyword evidence="2" id="KW-1185">Reference proteome</keyword>
<proteinExistence type="predicted"/>
<dbReference type="Proteomes" id="UP001057375">
    <property type="component" value="Unassembled WGS sequence"/>
</dbReference>
<evidence type="ECO:0000313" key="1">
    <source>
        <dbReference type="EMBL" id="GKT32102.1"/>
    </source>
</evidence>
<comment type="caution">
    <text evidence="1">The sequence shown here is derived from an EMBL/GenBank/DDBJ whole genome shotgun (WGS) entry which is preliminary data.</text>
</comment>
<protein>
    <submittedName>
        <fullName evidence="1">Capsular biosynthesis protein</fullName>
    </submittedName>
</protein>
<dbReference type="Gene3D" id="3.20.20.140">
    <property type="entry name" value="Metal-dependent hydrolases"/>
    <property type="match status" value="1"/>
</dbReference>
<dbReference type="EMBL" id="BQXS01002454">
    <property type="protein sequence ID" value="GKT32102.1"/>
    <property type="molecule type" value="Genomic_DNA"/>
</dbReference>
<gene>
    <name evidence="1" type="ORF">ADUPG1_002210</name>
</gene>
<name>A0ABQ5KHY4_9EUKA</name>
<reference evidence="1" key="1">
    <citation type="submission" date="2022-03" db="EMBL/GenBank/DDBJ databases">
        <title>Draft genome sequence of Aduncisulcus paluster, a free-living microaerophilic Fornicata.</title>
        <authorList>
            <person name="Yuyama I."/>
            <person name="Kume K."/>
            <person name="Tamura T."/>
            <person name="Inagaki Y."/>
            <person name="Hashimoto T."/>
        </authorList>
    </citation>
    <scope>NUCLEOTIDE SEQUENCE</scope>
    <source>
        <strain evidence="1">NY0171</strain>
    </source>
</reference>
<feature type="non-terminal residue" evidence="1">
    <location>
        <position position="1"/>
    </location>
</feature>
<organism evidence="1 2">
    <name type="scientific">Aduncisulcus paluster</name>
    <dbReference type="NCBI Taxonomy" id="2918883"/>
    <lineage>
        <taxon>Eukaryota</taxon>
        <taxon>Metamonada</taxon>
        <taxon>Carpediemonas-like organisms</taxon>
        <taxon>Aduncisulcus</taxon>
    </lineage>
</organism>
<evidence type="ECO:0000313" key="2">
    <source>
        <dbReference type="Proteomes" id="UP001057375"/>
    </source>
</evidence>
<accession>A0ABQ5KHY4</accession>
<sequence length="96" mass="10849">GKFGKAAKDTAETLLRHDMYHFVGSDAHRPTRDSKFMGRELNCLRDLVSGSTYDAITEGNPYAVIINSDTITSNHTRYLPLSFVQQFLGKFRRHSA</sequence>